<gene>
    <name evidence="13" type="primary">pstS</name>
    <name evidence="13" type="ORF">GJU40_10840</name>
</gene>
<accession>A0A7X2J0T0</accession>
<evidence type="ECO:0000256" key="10">
    <source>
        <dbReference type="RuleBase" id="RU367119"/>
    </source>
</evidence>
<evidence type="ECO:0000259" key="12">
    <source>
        <dbReference type="Pfam" id="PF12849"/>
    </source>
</evidence>
<comment type="function">
    <text evidence="10">Involved in the system for phosphate transport across the cytoplasmic membrane.</text>
</comment>
<keyword evidence="14" id="KW-1185">Reference proteome</keyword>
<dbReference type="OrthoDB" id="9790048at2"/>
<dbReference type="PANTHER" id="PTHR30570">
    <property type="entry name" value="PERIPLASMIC PHOSPHATE BINDING COMPONENT OF PHOSPHATE ABC TRANSPORTER"/>
    <property type="match status" value="1"/>
</dbReference>
<name>A0A7X2J0T0_9BACI</name>
<dbReference type="GO" id="GO:0042301">
    <property type="term" value="F:phosphate ion binding"/>
    <property type="evidence" value="ECO:0007669"/>
    <property type="project" value="UniProtKB-UniRule"/>
</dbReference>
<dbReference type="AlphaFoldDB" id="A0A7X2J0T0"/>
<dbReference type="GO" id="GO:0006817">
    <property type="term" value="P:phosphate ion transport"/>
    <property type="evidence" value="ECO:0007669"/>
    <property type="project" value="UniProtKB-UniRule"/>
</dbReference>
<dbReference type="GO" id="GO:0005886">
    <property type="term" value="C:plasma membrane"/>
    <property type="evidence" value="ECO:0007669"/>
    <property type="project" value="UniProtKB-SubCell"/>
</dbReference>
<feature type="domain" description="PBP" evidence="12">
    <location>
        <begin position="62"/>
        <end position="309"/>
    </location>
</feature>
<evidence type="ECO:0000256" key="1">
    <source>
        <dbReference type="ARBA" id="ARBA00002841"/>
    </source>
</evidence>
<keyword evidence="8 10" id="KW-0564">Palmitate</keyword>
<evidence type="ECO:0000256" key="7">
    <source>
        <dbReference type="ARBA" id="ARBA00022729"/>
    </source>
</evidence>
<reference evidence="13 14" key="1">
    <citation type="submission" date="2019-11" db="EMBL/GenBank/DDBJ databases">
        <title>Bacillus lacus genome.</title>
        <authorList>
            <person name="Allen C.J."/>
            <person name="Newman J.D."/>
        </authorList>
    </citation>
    <scope>NUCLEOTIDE SEQUENCE [LARGE SCALE GENOMIC DNA]</scope>
    <source>
        <strain evidence="13 14">KCTC 33946</strain>
    </source>
</reference>
<dbReference type="SUPFAM" id="SSF53850">
    <property type="entry name" value="Periplasmic binding protein-like II"/>
    <property type="match status" value="1"/>
</dbReference>
<dbReference type="RefSeq" id="WP_154307802.1">
    <property type="nucleotide sequence ID" value="NZ_WKKI01000018.1"/>
</dbReference>
<keyword evidence="9 10" id="KW-0449">Lipoprotein</keyword>
<evidence type="ECO:0000256" key="2">
    <source>
        <dbReference type="ARBA" id="ARBA00004193"/>
    </source>
</evidence>
<sequence length="339" mass="36895">MKSFKFLALSIMISSVLAFAAACGNGDDSGSTPEQQNTEQAEENGNTEGEGEGSDDLAQLEGEVGIDGSSTVGPIMEAVSEEFGAAAPNVKAPIGISGTGGGFKRFVVGETDMSNASREIKDEEAQQAEENGIEYTELEVAFDGISVVVNQENDWIEQLTIDELKTMWIEDGTATKWSDVNPEWPEEEISFYSPGTDSGTYDYFNEVVLEDEPVAKAATLSEDDNVLVKGVQGDKNAIGFFGYSYYLENKDSLKVVPIVNEAGEAVEPTAESIESGDYNPLSRPLYVYVNNASVKDKEQVYQYLKFMLENAGDLAEEVGYVRLPEDKYNEGMETIEGLR</sequence>
<keyword evidence="6 10" id="KW-0592">Phosphate transport</keyword>
<keyword evidence="5 10" id="KW-0813">Transport</keyword>
<comment type="subcellular location">
    <subcellularLocation>
        <location evidence="2 10">Cell membrane</location>
        <topology evidence="2 10">Lipid-anchor</topology>
    </subcellularLocation>
</comment>
<dbReference type="Pfam" id="PF12849">
    <property type="entry name" value="PBP_like_2"/>
    <property type="match status" value="1"/>
</dbReference>
<keyword evidence="10" id="KW-0472">Membrane</keyword>
<dbReference type="InterPro" id="IPR050811">
    <property type="entry name" value="Phosphate_ABC_transporter"/>
</dbReference>
<evidence type="ECO:0000256" key="8">
    <source>
        <dbReference type="ARBA" id="ARBA00023139"/>
    </source>
</evidence>
<evidence type="ECO:0000256" key="5">
    <source>
        <dbReference type="ARBA" id="ARBA00022448"/>
    </source>
</evidence>
<feature type="compositionally biased region" description="Low complexity" evidence="11">
    <location>
        <begin position="32"/>
        <end position="47"/>
    </location>
</feature>
<evidence type="ECO:0000256" key="6">
    <source>
        <dbReference type="ARBA" id="ARBA00022592"/>
    </source>
</evidence>
<dbReference type="PANTHER" id="PTHR30570:SF1">
    <property type="entry name" value="PHOSPHATE-BINDING PROTEIN PSTS"/>
    <property type="match status" value="1"/>
</dbReference>
<dbReference type="NCBIfam" id="TIGR02136">
    <property type="entry name" value="ptsS_2"/>
    <property type="match status" value="1"/>
</dbReference>
<protein>
    <recommendedName>
        <fullName evidence="10">Phosphate-binding protein</fullName>
    </recommendedName>
</protein>
<keyword evidence="10" id="KW-1003">Cell membrane</keyword>
<evidence type="ECO:0000313" key="14">
    <source>
        <dbReference type="Proteomes" id="UP000448867"/>
    </source>
</evidence>
<organism evidence="13 14">
    <name type="scientific">Metabacillus lacus</name>
    <dbReference type="NCBI Taxonomy" id="1983721"/>
    <lineage>
        <taxon>Bacteria</taxon>
        <taxon>Bacillati</taxon>
        <taxon>Bacillota</taxon>
        <taxon>Bacilli</taxon>
        <taxon>Bacillales</taxon>
        <taxon>Bacillaceae</taxon>
        <taxon>Metabacillus</taxon>
    </lineage>
</organism>
<evidence type="ECO:0000256" key="3">
    <source>
        <dbReference type="ARBA" id="ARBA00008725"/>
    </source>
</evidence>
<dbReference type="CDD" id="cd13654">
    <property type="entry name" value="PBP2_phosphate_like_2"/>
    <property type="match status" value="1"/>
</dbReference>
<feature type="region of interest" description="Disordered" evidence="11">
    <location>
        <begin position="25"/>
        <end position="59"/>
    </location>
</feature>
<keyword evidence="7 10" id="KW-0732">Signal</keyword>
<feature type="signal peptide" evidence="10">
    <location>
        <begin position="1"/>
        <end position="20"/>
    </location>
</feature>
<dbReference type="InterPro" id="IPR024370">
    <property type="entry name" value="PBP_domain"/>
</dbReference>
<dbReference type="EMBL" id="WKKI01000018">
    <property type="protein sequence ID" value="MRX72643.1"/>
    <property type="molecule type" value="Genomic_DNA"/>
</dbReference>
<evidence type="ECO:0000256" key="4">
    <source>
        <dbReference type="ARBA" id="ARBA00011529"/>
    </source>
</evidence>
<dbReference type="InterPro" id="IPR011862">
    <property type="entry name" value="Phos-bd"/>
</dbReference>
<evidence type="ECO:0000313" key="13">
    <source>
        <dbReference type="EMBL" id="MRX72643.1"/>
    </source>
</evidence>
<proteinExistence type="inferred from homology"/>
<dbReference type="Proteomes" id="UP000448867">
    <property type="component" value="Unassembled WGS sequence"/>
</dbReference>
<comment type="similarity">
    <text evidence="3 10">Belongs to the PstS family.</text>
</comment>
<evidence type="ECO:0000256" key="9">
    <source>
        <dbReference type="ARBA" id="ARBA00023288"/>
    </source>
</evidence>
<comment type="function">
    <text evidence="1">Part of the ABC transporter complex PstSACB involved in phosphate import.</text>
</comment>
<comment type="caution">
    <text evidence="13">The sequence shown here is derived from an EMBL/GenBank/DDBJ whole genome shotgun (WGS) entry which is preliminary data.</text>
</comment>
<evidence type="ECO:0000256" key="11">
    <source>
        <dbReference type="SAM" id="MobiDB-lite"/>
    </source>
</evidence>
<dbReference type="PROSITE" id="PS51257">
    <property type="entry name" value="PROKAR_LIPOPROTEIN"/>
    <property type="match status" value="1"/>
</dbReference>
<feature type="chain" id="PRO_5031606684" description="Phosphate-binding protein" evidence="10">
    <location>
        <begin position="21"/>
        <end position="339"/>
    </location>
</feature>
<dbReference type="Gene3D" id="3.40.190.10">
    <property type="entry name" value="Periplasmic binding protein-like II"/>
    <property type="match status" value="2"/>
</dbReference>
<comment type="subunit">
    <text evidence="4 10">The complex is composed of two ATP-binding proteins (PstB), two transmembrane proteins (PstC and PstA) and a solute-binding protein (PstS).</text>
</comment>